<name>A0ACC3AAF3_9EURO</name>
<evidence type="ECO:0000313" key="2">
    <source>
        <dbReference type="Proteomes" id="UP001172386"/>
    </source>
</evidence>
<dbReference type="Proteomes" id="UP001172386">
    <property type="component" value="Unassembled WGS sequence"/>
</dbReference>
<comment type="caution">
    <text evidence="1">The sequence shown here is derived from an EMBL/GenBank/DDBJ whole genome shotgun (WGS) entry which is preliminary data.</text>
</comment>
<proteinExistence type="predicted"/>
<gene>
    <name evidence="1" type="ORF">H2198_003756</name>
</gene>
<protein>
    <submittedName>
        <fullName evidence="1">Uncharacterized protein</fullName>
    </submittedName>
</protein>
<reference evidence="1" key="1">
    <citation type="submission" date="2022-10" db="EMBL/GenBank/DDBJ databases">
        <title>Culturing micro-colonial fungi from biological soil crusts in the Mojave desert and describing Neophaeococcomyces mojavensis, and introducing the new genera and species Taxawa tesnikishii.</title>
        <authorList>
            <person name="Kurbessoian T."/>
            <person name="Stajich J.E."/>
        </authorList>
    </citation>
    <scope>NUCLEOTIDE SEQUENCE</scope>
    <source>
        <strain evidence="1">JES_112</strain>
    </source>
</reference>
<sequence length="291" mass="32567">MSLCALFSIYFYRTQGYLHPIATYDEGFAITALFLLYVQYVCPHPNGRAQYFSNLERRWFNGKKKGTGGSLRWYRTVWICVFQITITRVATTIAAEALQGLTCPLSKIRSNGNIAIQVTQGVSTGVAVYGVIVFERRLHTELLEHHSLLKLISFKGVVALEATQGILFSVLANTGVYFPKPPYYVSWADFDVGIPEFVLVWEITIVAVIFLWGYPSVPYSDIVQAGNAPVVPTWKGFLSAFYAHDIGDGVKYMFTAFGKSTFLEGSQTGDVQTEEGMQGINIHNKRNVIRD</sequence>
<dbReference type="EMBL" id="JAPDRQ010000052">
    <property type="protein sequence ID" value="KAJ9658326.1"/>
    <property type="molecule type" value="Genomic_DNA"/>
</dbReference>
<accession>A0ACC3AAF3</accession>
<evidence type="ECO:0000313" key="1">
    <source>
        <dbReference type="EMBL" id="KAJ9658326.1"/>
    </source>
</evidence>
<keyword evidence="2" id="KW-1185">Reference proteome</keyword>
<organism evidence="1 2">
    <name type="scientific">Neophaeococcomyces mojaviensis</name>
    <dbReference type="NCBI Taxonomy" id="3383035"/>
    <lineage>
        <taxon>Eukaryota</taxon>
        <taxon>Fungi</taxon>
        <taxon>Dikarya</taxon>
        <taxon>Ascomycota</taxon>
        <taxon>Pezizomycotina</taxon>
        <taxon>Eurotiomycetes</taxon>
        <taxon>Chaetothyriomycetidae</taxon>
        <taxon>Chaetothyriales</taxon>
        <taxon>Chaetothyriales incertae sedis</taxon>
        <taxon>Neophaeococcomyces</taxon>
    </lineage>
</organism>